<keyword evidence="4" id="KW-0012">Acyltransferase</keyword>
<feature type="compositionally biased region" description="Basic and acidic residues" evidence="1">
    <location>
        <begin position="571"/>
        <end position="581"/>
    </location>
</feature>
<dbReference type="GO" id="GO:0003810">
    <property type="term" value="F:protein-glutamine gamma-glutamyltransferase activity"/>
    <property type="evidence" value="ECO:0007669"/>
    <property type="project" value="UniProtKB-EC"/>
</dbReference>
<dbReference type="InterPro" id="IPR002931">
    <property type="entry name" value="Transglutaminase-like"/>
</dbReference>
<feature type="transmembrane region" description="Helical" evidence="2">
    <location>
        <begin position="36"/>
        <end position="54"/>
    </location>
</feature>
<dbReference type="InterPro" id="IPR038765">
    <property type="entry name" value="Papain-like_cys_pep_sf"/>
</dbReference>
<keyword evidence="2" id="KW-0812">Transmembrane</keyword>
<dbReference type="EMBL" id="UXAV01000030">
    <property type="protein sequence ID" value="VDC24232.1"/>
    <property type="molecule type" value="Genomic_DNA"/>
</dbReference>
<evidence type="ECO:0000256" key="2">
    <source>
        <dbReference type="SAM" id="Phobius"/>
    </source>
</evidence>
<feature type="transmembrane region" description="Helical" evidence="2">
    <location>
        <begin position="166"/>
        <end position="185"/>
    </location>
</feature>
<dbReference type="Proteomes" id="UP000270468">
    <property type="component" value="Unassembled WGS sequence"/>
</dbReference>
<dbReference type="InterPro" id="IPR021878">
    <property type="entry name" value="TgpA_N"/>
</dbReference>
<dbReference type="Pfam" id="PF01841">
    <property type="entry name" value="Transglut_core"/>
    <property type="match status" value="1"/>
</dbReference>
<accession>A0A3P5WSN4</accession>
<name>A0A3P5WSN4_9BACL</name>
<dbReference type="Pfam" id="PF11992">
    <property type="entry name" value="TgpA_N"/>
    <property type="match status" value="1"/>
</dbReference>
<dbReference type="PANTHER" id="PTHR42736:SF1">
    <property type="entry name" value="PROTEIN-GLUTAMINE GAMMA-GLUTAMYLTRANSFERASE"/>
    <property type="match status" value="1"/>
</dbReference>
<keyword evidence="5" id="KW-1185">Reference proteome</keyword>
<feature type="region of interest" description="Disordered" evidence="1">
    <location>
        <begin position="570"/>
        <end position="589"/>
    </location>
</feature>
<protein>
    <submittedName>
        <fullName evidence="4">Protein-glutamine gamma-glutamyltransferase</fullName>
        <ecNumber evidence="4">2.3.2.13</ecNumber>
    </submittedName>
</protein>
<gene>
    <name evidence="4" type="primary">tgpA</name>
    <name evidence="4" type="ORF">FILTAD_01038</name>
</gene>
<dbReference type="InterPro" id="IPR052901">
    <property type="entry name" value="Bact_TGase-like"/>
</dbReference>
<proteinExistence type="predicted"/>
<feature type="transmembrane region" description="Helical" evidence="2">
    <location>
        <begin position="612"/>
        <end position="631"/>
    </location>
</feature>
<feature type="transmembrane region" description="Helical" evidence="2">
    <location>
        <begin position="117"/>
        <end position="134"/>
    </location>
</feature>
<organism evidence="4 5">
    <name type="scientific">Filibacter tadaridae</name>
    <dbReference type="NCBI Taxonomy" id="2483811"/>
    <lineage>
        <taxon>Bacteria</taxon>
        <taxon>Bacillati</taxon>
        <taxon>Bacillota</taxon>
        <taxon>Bacilli</taxon>
        <taxon>Bacillales</taxon>
        <taxon>Caryophanaceae</taxon>
        <taxon>Filibacter</taxon>
    </lineage>
</organism>
<dbReference type="SMART" id="SM00460">
    <property type="entry name" value="TGc"/>
    <property type="match status" value="1"/>
</dbReference>
<reference evidence="4 5" key="1">
    <citation type="submission" date="2018-11" db="EMBL/GenBank/DDBJ databases">
        <authorList>
            <person name="Criscuolo A."/>
        </authorList>
    </citation>
    <scope>NUCLEOTIDE SEQUENCE [LARGE SCALE GENOMIC DNA]</scope>
    <source>
        <strain evidence="4">ATB-66</strain>
    </source>
</reference>
<feature type="domain" description="Transglutaminase-like" evidence="3">
    <location>
        <begin position="474"/>
        <end position="548"/>
    </location>
</feature>
<evidence type="ECO:0000313" key="4">
    <source>
        <dbReference type="EMBL" id="VDC24232.1"/>
    </source>
</evidence>
<feature type="transmembrane region" description="Helical" evidence="2">
    <location>
        <begin position="197"/>
        <end position="219"/>
    </location>
</feature>
<evidence type="ECO:0000256" key="1">
    <source>
        <dbReference type="SAM" id="MobiDB-lite"/>
    </source>
</evidence>
<evidence type="ECO:0000313" key="5">
    <source>
        <dbReference type="Proteomes" id="UP000270468"/>
    </source>
</evidence>
<dbReference type="SUPFAM" id="SSF54001">
    <property type="entry name" value="Cysteine proteinases"/>
    <property type="match status" value="1"/>
</dbReference>
<dbReference type="PANTHER" id="PTHR42736">
    <property type="entry name" value="PROTEIN-GLUTAMINE GAMMA-GLUTAMYLTRANSFERASE"/>
    <property type="match status" value="1"/>
</dbReference>
<dbReference type="EC" id="2.3.2.13" evidence="4"/>
<evidence type="ECO:0000259" key="3">
    <source>
        <dbReference type="SMART" id="SM00460"/>
    </source>
</evidence>
<keyword evidence="2" id="KW-0472">Membrane</keyword>
<dbReference type="RefSeq" id="WP_124069461.1">
    <property type="nucleotide sequence ID" value="NZ_CBCRXF010000017.1"/>
</dbReference>
<feature type="transmembrane region" description="Helical" evidence="2">
    <location>
        <begin position="66"/>
        <end position="85"/>
    </location>
</feature>
<feature type="transmembrane region" description="Helical" evidence="2">
    <location>
        <begin position="141"/>
        <end position="160"/>
    </location>
</feature>
<keyword evidence="2" id="KW-1133">Transmembrane helix</keyword>
<dbReference type="AlphaFoldDB" id="A0A3P5WSN4"/>
<keyword evidence="4" id="KW-0808">Transferase</keyword>
<dbReference type="Gene3D" id="3.10.620.30">
    <property type="match status" value="1"/>
</dbReference>
<sequence>MNGPRMDRWLLAFLYVLAFVLLREWLVPVMELTDTNYLGLFLLFIALSFLLALLNAKWWISIPVKLLYVLWVIHYVFFGKAFFSVETINYLLQDLLSNISILLNRDWMDITNPLRTILFYALLWMTTYLIKYWIEYRKSIFLFYVMTVIFVAFIDTFSAYSADGSIFRIMLAGLLLLGLLSISRLAARHNVSVSRGIFATISIPLLFVIIAGGAFANVLPVLEPMWPDPVPYFKSLSEDAGEGGSGSGVSASGYDTDDSVLGGSFVQDNTLVFEAKVRDKQYWKIETKNTYTSKGWEQDSPTGAIAVQNVNEELKDLQTTTADTPRLEAQIMMKEKFPFILYPYGTRKVSADSDVFLSYSGSTGQYKTMNDDSEIELATYGIEFQEPVYSLKQLRDTSMDEFGTSSEDLSPYLQLPQQLPARVTELAHTITEEQDSVYEKTKAIERYFGRNGFTYAQQNIAIPGENDDYVDQFLFDTKRGYCDNFSTSMVVMLRSIDIPARWVKGFAPGEIKRNATGERVYQITNNEAHSWVEAYMPGIGWMPFEPTIGFSGQTDIDYDLDLDINDPATPEMKEKEQERKKNSQKKKPVKKETNFELDKLIKDVTTWIGNHVWYFVGAGAVVLFIGWRFYVARKKWLPKVLIRNYKSKKMDWGTFTKQYRSLLNQLDRIGFKRNDGQTLADFAIEVDNHFGGNNMRQLTSAYEKGLYGGDLVNHEWVALKEIWEDLIIRASG</sequence>
<dbReference type="OrthoDB" id="9804872at2"/>